<gene>
    <name evidence="2" type="ORF">EB241_05120</name>
</gene>
<feature type="transmembrane region" description="Helical" evidence="1">
    <location>
        <begin position="44"/>
        <end position="66"/>
    </location>
</feature>
<evidence type="ECO:0000256" key="1">
    <source>
        <dbReference type="SAM" id="Phobius"/>
    </source>
</evidence>
<dbReference type="Proteomes" id="UP000279457">
    <property type="component" value="Unassembled WGS sequence"/>
</dbReference>
<reference evidence="2 3" key="1">
    <citation type="submission" date="2018-10" db="EMBL/GenBank/DDBJ databases">
        <title>Draft genome sequence for the type isolate of Erwinia psidii, agent causal of bacterial blight in guava (Psidium guajava) and wilt and die-back of Eucalyptus spp.</title>
        <authorList>
            <person name="Hermenegildo P.S."/>
            <person name="Santos S.A."/>
            <person name="Guimaraes L.M.S."/>
            <person name="Vidigal P.M.P."/>
            <person name="Pereira I.C."/>
            <person name="Badel J.L."/>
            <person name="Alfenas-Zerbini P."/>
            <person name="Ferreira M.A.S.V."/>
            <person name="Alfenas A.C."/>
        </authorList>
    </citation>
    <scope>NUCLEOTIDE SEQUENCE [LARGE SCALE GENOMIC DNA]</scope>
    <source>
        <strain evidence="2 3">IBSBF 435</strain>
    </source>
</reference>
<feature type="transmembrane region" description="Helical" evidence="1">
    <location>
        <begin position="7"/>
        <end position="32"/>
    </location>
</feature>
<dbReference type="EMBL" id="RHHM01000003">
    <property type="protein sequence ID" value="RQM39139.1"/>
    <property type="molecule type" value="Genomic_DNA"/>
</dbReference>
<accession>A0A3N6USZ2</accession>
<evidence type="ECO:0000313" key="2">
    <source>
        <dbReference type="EMBL" id="RQM39139.1"/>
    </source>
</evidence>
<evidence type="ECO:0000313" key="3">
    <source>
        <dbReference type="Proteomes" id="UP000279457"/>
    </source>
</evidence>
<sequence>MSEWIDLGLVALIGIVMSLVTFLFLCVADRLFKNNERLGPIGCLFLSFCWPVGIFAAVAMIIYAACKFPAHEIYRRIAGDK</sequence>
<keyword evidence="1" id="KW-1133">Transmembrane helix</keyword>
<keyword evidence="3" id="KW-1185">Reference proteome</keyword>
<proteinExistence type="predicted"/>
<organism evidence="2 3">
    <name type="scientific">Erwinia psidii</name>
    <dbReference type="NCBI Taxonomy" id="69224"/>
    <lineage>
        <taxon>Bacteria</taxon>
        <taxon>Pseudomonadati</taxon>
        <taxon>Pseudomonadota</taxon>
        <taxon>Gammaproteobacteria</taxon>
        <taxon>Enterobacterales</taxon>
        <taxon>Erwiniaceae</taxon>
        <taxon>Erwinia</taxon>
    </lineage>
</organism>
<name>A0A3N6USZ2_9GAMM</name>
<keyword evidence="1" id="KW-0812">Transmembrane</keyword>
<keyword evidence="1" id="KW-0472">Membrane</keyword>
<dbReference type="RefSeq" id="WP_124232119.1">
    <property type="nucleotide sequence ID" value="NZ_RHHM01000003.1"/>
</dbReference>
<protein>
    <submittedName>
        <fullName evidence="2">Uncharacterized protein</fullName>
    </submittedName>
</protein>
<comment type="caution">
    <text evidence="2">The sequence shown here is derived from an EMBL/GenBank/DDBJ whole genome shotgun (WGS) entry which is preliminary data.</text>
</comment>
<dbReference type="AlphaFoldDB" id="A0A3N6USZ2"/>